<evidence type="ECO:0000259" key="16">
    <source>
        <dbReference type="Pfam" id="PF02563"/>
    </source>
</evidence>
<dbReference type="Gene3D" id="3.30.1950.10">
    <property type="entry name" value="wza like domain"/>
    <property type="match status" value="1"/>
</dbReference>
<evidence type="ECO:0000313" key="19">
    <source>
        <dbReference type="EMBL" id="QOS16649.1"/>
    </source>
</evidence>
<evidence type="ECO:0000256" key="13">
    <source>
        <dbReference type="ARBA" id="ARBA00023237"/>
    </source>
</evidence>
<dbReference type="GO" id="GO:0046930">
    <property type="term" value="C:pore complex"/>
    <property type="evidence" value="ECO:0007669"/>
    <property type="project" value="UniProtKB-KW"/>
</dbReference>
<keyword evidence="8" id="KW-0625">Polysaccharide transport</keyword>
<dbReference type="InterPro" id="IPR049712">
    <property type="entry name" value="Poly_export"/>
</dbReference>
<comment type="similarity">
    <text evidence="2">Belongs to the BexD/CtrA/VexA family.</text>
</comment>
<dbReference type="AlphaFoldDB" id="A0A7M1VQ04"/>
<dbReference type="Gene3D" id="3.10.560.10">
    <property type="entry name" value="Outer membrane lipoprotein wza domain like"/>
    <property type="match status" value="3"/>
</dbReference>
<dbReference type="GO" id="GO:0009279">
    <property type="term" value="C:cell outer membrane"/>
    <property type="evidence" value="ECO:0007669"/>
    <property type="project" value="UniProtKB-SubCell"/>
</dbReference>
<evidence type="ECO:0000256" key="2">
    <source>
        <dbReference type="ARBA" id="ARBA00009450"/>
    </source>
</evidence>
<dbReference type="RefSeq" id="WP_140274010.1">
    <property type="nucleotide sequence ID" value="NZ_JAKNNX010001213.1"/>
</dbReference>
<dbReference type="Pfam" id="PF02563">
    <property type="entry name" value="Poly_export"/>
    <property type="match status" value="1"/>
</dbReference>
<evidence type="ECO:0000256" key="7">
    <source>
        <dbReference type="ARBA" id="ARBA00022729"/>
    </source>
</evidence>
<keyword evidence="6" id="KW-0812">Transmembrane</keyword>
<keyword evidence="14" id="KW-0449">Lipoprotein</keyword>
<evidence type="ECO:0000256" key="8">
    <source>
        <dbReference type="ARBA" id="ARBA00023047"/>
    </source>
</evidence>
<keyword evidence="9" id="KW-0406">Ion transport</keyword>
<feature type="domain" description="Polysaccharide export protein N-terminal" evidence="16">
    <location>
        <begin position="112"/>
        <end position="185"/>
    </location>
</feature>
<feature type="signal peptide" evidence="15">
    <location>
        <begin position="1"/>
        <end position="21"/>
    </location>
</feature>
<sequence length="582" mass="63471">MSSLKRIFITTAYGIACSASANVLPETAPSESLNLATSQPTTATQIQQIPTTTPNMALTSGQYNSHSRQGTLLPGEVDVRKLLPSGDEATPPPFGANLFAGGYETERVDGLSDNYVIAPGDKLSIWLWGAVAYADIVTVDNQGNIFIPNIGPVKVGDQLASNVASIVEGAIRKTYTKNVEVYVNLLTSTPVSVYVTGSVIRPGQYAGMAADSILYYLKRAGGIDSARGSYRHIKVVRDGKEIKQLDLYDFLQNGIMPTFSFKDKDVILVEKQGPTVSVSGSVRNPFLFEFATESSSGEELAKYAQPRPKTSHVGIVGNRASGPFSLYLSYDDYRNFVLQDGDKLLFNDDLHAQVFDIEVAGSYLGPSYYAVKKKTRLHDLLNNIEVEPELADFRSVYILRKSVAEQQKERLEESLHRLERSVFTAPASSDGEAKIRAQEAQMVMQFVDRARKVQPLGKVVVSDSGKVANILLEQGDKVVIPIKTDLISISGEVLMPQAVVFNSNATIQDYVAWAGGFTERADDDRIAVVRANGLVEFGHDYTIKPGDQILVLPKVDAKTMQAVKDITQIIYQIAVAANVAIN</sequence>
<evidence type="ECO:0000256" key="4">
    <source>
        <dbReference type="ARBA" id="ARBA00022452"/>
    </source>
</evidence>
<dbReference type="InterPro" id="IPR003715">
    <property type="entry name" value="Poly_export_N"/>
</dbReference>
<evidence type="ECO:0000259" key="17">
    <source>
        <dbReference type="Pfam" id="PF10531"/>
    </source>
</evidence>
<keyword evidence="13" id="KW-0998">Cell outer membrane</keyword>
<evidence type="ECO:0000256" key="12">
    <source>
        <dbReference type="ARBA" id="ARBA00023139"/>
    </source>
</evidence>
<reference evidence="19" key="1">
    <citation type="submission" date="2020-08" db="EMBL/GenBank/DDBJ databases">
        <title>Genetic structure, function and evolution of capsule biosynthesis loci in Vibrio parahaemolyticus.</title>
        <authorList>
            <person name="Li L."/>
            <person name="Bian S."/>
        </authorList>
    </citation>
    <scope>NUCLEOTIDE SEQUENCE</scope>
    <source>
        <strain evidence="19">VP240</strain>
    </source>
</reference>
<keyword evidence="7 15" id="KW-0732">Signal</keyword>
<keyword evidence="12" id="KW-0564">Palmitate</keyword>
<keyword evidence="11" id="KW-0472">Membrane</keyword>
<feature type="domain" description="SLBB" evidence="18">
    <location>
        <begin position="193"/>
        <end position="269"/>
    </location>
</feature>
<keyword evidence="4" id="KW-1134">Transmembrane beta strand</keyword>
<gene>
    <name evidence="19" type="primary">kpsD</name>
    <name evidence="19" type="ORF">VP240_00027</name>
</gene>
<evidence type="ECO:0000256" key="1">
    <source>
        <dbReference type="ARBA" id="ARBA00004571"/>
    </source>
</evidence>
<feature type="domain" description="Soluble ligand binding" evidence="17">
    <location>
        <begin position="487"/>
        <end position="533"/>
    </location>
</feature>
<protein>
    <submittedName>
        <fullName evidence="19">Polysialic acid transport protein KpsD</fullName>
    </submittedName>
</protein>
<dbReference type="GO" id="GO:0015288">
    <property type="term" value="F:porin activity"/>
    <property type="evidence" value="ECO:0007669"/>
    <property type="project" value="UniProtKB-KW"/>
</dbReference>
<feature type="chain" id="PRO_5029783098" evidence="15">
    <location>
        <begin position="22"/>
        <end position="582"/>
    </location>
</feature>
<organism evidence="19">
    <name type="scientific">Vibrio parahaemolyticus</name>
    <dbReference type="NCBI Taxonomy" id="670"/>
    <lineage>
        <taxon>Bacteria</taxon>
        <taxon>Pseudomonadati</taxon>
        <taxon>Pseudomonadota</taxon>
        <taxon>Gammaproteobacteria</taxon>
        <taxon>Vibrionales</taxon>
        <taxon>Vibrionaceae</taxon>
        <taxon>Vibrio</taxon>
    </lineage>
</organism>
<evidence type="ECO:0000256" key="3">
    <source>
        <dbReference type="ARBA" id="ARBA00022448"/>
    </source>
</evidence>
<evidence type="ECO:0000256" key="11">
    <source>
        <dbReference type="ARBA" id="ARBA00023136"/>
    </source>
</evidence>
<evidence type="ECO:0000256" key="6">
    <source>
        <dbReference type="ARBA" id="ARBA00022692"/>
    </source>
</evidence>
<evidence type="ECO:0000256" key="9">
    <source>
        <dbReference type="ARBA" id="ARBA00023065"/>
    </source>
</evidence>
<dbReference type="InterPro" id="IPR019554">
    <property type="entry name" value="Soluble_ligand-bd"/>
</dbReference>
<dbReference type="EMBL" id="MT898057">
    <property type="protein sequence ID" value="QOS16649.1"/>
    <property type="molecule type" value="Genomic_DNA"/>
</dbReference>
<accession>A0A7M1VQ04</accession>
<dbReference type="PANTHER" id="PTHR33619">
    <property type="entry name" value="POLYSACCHARIDE EXPORT PROTEIN GFCE-RELATED"/>
    <property type="match status" value="1"/>
</dbReference>
<keyword evidence="3" id="KW-0813">Transport</keyword>
<evidence type="ECO:0000256" key="14">
    <source>
        <dbReference type="ARBA" id="ARBA00023288"/>
    </source>
</evidence>
<evidence type="ECO:0000256" key="10">
    <source>
        <dbReference type="ARBA" id="ARBA00023114"/>
    </source>
</evidence>
<dbReference type="Pfam" id="PF10531">
    <property type="entry name" value="SLBB"/>
    <property type="match status" value="1"/>
</dbReference>
<proteinExistence type="inferred from homology"/>
<dbReference type="GO" id="GO:0015159">
    <property type="term" value="F:polysaccharide transmembrane transporter activity"/>
    <property type="evidence" value="ECO:0007669"/>
    <property type="project" value="InterPro"/>
</dbReference>
<name>A0A7M1VQ04_VIBPH</name>
<dbReference type="GO" id="GO:0006811">
    <property type="term" value="P:monoatomic ion transport"/>
    <property type="evidence" value="ECO:0007669"/>
    <property type="project" value="UniProtKB-KW"/>
</dbReference>
<dbReference type="PANTHER" id="PTHR33619:SF3">
    <property type="entry name" value="POLYSACCHARIDE EXPORT PROTEIN GFCE-RELATED"/>
    <property type="match status" value="1"/>
</dbReference>
<comment type="subcellular location">
    <subcellularLocation>
        <location evidence="1">Cell outer membrane</location>
        <topology evidence="1">Multi-pass membrane protein</topology>
    </subcellularLocation>
</comment>
<evidence type="ECO:0000259" key="18">
    <source>
        <dbReference type="Pfam" id="PF22461"/>
    </source>
</evidence>
<keyword evidence="10" id="KW-0626">Porin</keyword>
<keyword evidence="5" id="KW-0762">Sugar transport</keyword>
<dbReference type="InterPro" id="IPR054765">
    <property type="entry name" value="SLBB_dom"/>
</dbReference>
<evidence type="ECO:0000256" key="5">
    <source>
        <dbReference type="ARBA" id="ARBA00022597"/>
    </source>
</evidence>
<evidence type="ECO:0000256" key="15">
    <source>
        <dbReference type="SAM" id="SignalP"/>
    </source>
</evidence>
<dbReference type="Pfam" id="PF22461">
    <property type="entry name" value="SLBB_2"/>
    <property type="match status" value="1"/>
</dbReference>